<dbReference type="AlphaFoldDB" id="A0A439DXZ4"/>
<sequence length="166" mass="18325">MPGPTKGLSRADSRARAAEAFSLRSAHWSWREIMRRLDYRSVGAAQAAVKAHVARECRDPAEVTHREQVESVRLRQRVLGERFAAAFIDTDDDKLVALNRELARNGDQLAKLTGTYAPERGQLDVNVSADPTAIIARAEADLLASLNERRQQSLPAAPILDAEVVE</sequence>
<protein>
    <submittedName>
        <fullName evidence="1">Uncharacterized protein</fullName>
    </submittedName>
</protein>
<comment type="caution">
    <text evidence="1">The sequence shown here is derived from an EMBL/GenBank/DDBJ whole genome shotgun (WGS) entry which is preliminary data.</text>
</comment>
<reference evidence="1 2" key="1">
    <citation type="submission" date="2013-06" db="EMBL/GenBank/DDBJ databases">
        <title>The draft sequence of the Mycobacterium elephantis genome.</title>
        <authorList>
            <person name="Pettersson F.B."/>
            <person name="Das S."/>
            <person name="Dasgupta S."/>
            <person name="Bhattacharya A."/>
            <person name="Kirsebom L.A."/>
        </authorList>
    </citation>
    <scope>NUCLEOTIDE SEQUENCE [LARGE SCALE GENOMIC DNA]</scope>
    <source>
        <strain evidence="1 2">DSM 44368</strain>
    </source>
</reference>
<dbReference type="Proteomes" id="UP000287177">
    <property type="component" value="Unassembled WGS sequence"/>
</dbReference>
<dbReference type="EMBL" id="ATDN01000005">
    <property type="protein sequence ID" value="RWA22348.1"/>
    <property type="molecule type" value="Genomic_DNA"/>
</dbReference>
<evidence type="ECO:0000313" key="2">
    <source>
        <dbReference type="Proteomes" id="UP000287177"/>
    </source>
</evidence>
<accession>A0A439DXZ4</accession>
<dbReference type="RefSeq" id="WP_128107531.1">
    <property type="nucleotide sequence ID" value="NZ_ATDN01000005.1"/>
</dbReference>
<evidence type="ECO:0000313" key="1">
    <source>
        <dbReference type="EMBL" id="RWA22348.1"/>
    </source>
</evidence>
<gene>
    <name evidence="1" type="ORF">MELE44368_13125</name>
</gene>
<keyword evidence="2" id="KW-1185">Reference proteome</keyword>
<organism evidence="1 2">
    <name type="scientific">Mycolicibacterium elephantis DSM 44368</name>
    <dbReference type="NCBI Taxonomy" id="1335622"/>
    <lineage>
        <taxon>Bacteria</taxon>
        <taxon>Bacillati</taxon>
        <taxon>Actinomycetota</taxon>
        <taxon>Actinomycetes</taxon>
        <taxon>Mycobacteriales</taxon>
        <taxon>Mycobacteriaceae</taxon>
        <taxon>Mycolicibacterium</taxon>
    </lineage>
</organism>
<name>A0A439DXZ4_9MYCO</name>
<proteinExistence type="predicted"/>